<protein>
    <submittedName>
        <fullName evidence="1">Uncharacterized protein</fullName>
    </submittedName>
</protein>
<dbReference type="Proteomes" id="UP000489600">
    <property type="component" value="Unassembled WGS sequence"/>
</dbReference>
<gene>
    <name evidence="1" type="ORF">ANE_LOCUS10761</name>
</gene>
<evidence type="ECO:0000313" key="1">
    <source>
        <dbReference type="EMBL" id="VVB00317.1"/>
    </source>
</evidence>
<dbReference type="OrthoDB" id="10681605at2759"/>
<dbReference type="AlphaFoldDB" id="A0A565BGL8"/>
<dbReference type="EMBL" id="CABITT030000004">
    <property type="protein sequence ID" value="VVB00317.1"/>
    <property type="molecule type" value="Genomic_DNA"/>
</dbReference>
<keyword evidence="2" id="KW-1185">Reference proteome</keyword>
<comment type="caution">
    <text evidence="1">The sequence shown here is derived from an EMBL/GenBank/DDBJ whole genome shotgun (WGS) entry which is preliminary data.</text>
</comment>
<reference evidence="1" key="1">
    <citation type="submission" date="2019-07" db="EMBL/GenBank/DDBJ databases">
        <authorList>
            <person name="Dittberner H."/>
        </authorList>
    </citation>
    <scope>NUCLEOTIDE SEQUENCE [LARGE SCALE GENOMIC DNA]</scope>
</reference>
<name>A0A565BGL8_9BRAS</name>
<organism evidence="1 2">
    <name type="scientific">Arabis nemorensis</name>
    <dbReference type="NCBI Taxonomy" id="586526"/>
    <lineage>
        <taxon>Eukaryota</taxon>
        <taxon>Viridiplantae</taxon>
        <taxon>Streptophyta</taxon>
        <taxon>Embryophyta</taxon>
        <taxon>Tracheophyta</taxon>
        <taxon>Spermatophyta</taxon>
        <taxon>Magnoliopsida</taxon>
        <taxon>eudicotyledons</taxon>
        <taxon>Gunneridae</taxon>
        <taxon>Pentapetalae</taxon>
        <taxon>rosids</taxon>
        <taxon>malvids</taxon>
        <taxon>Brassicales</taxon>
        <taxon>Brassicaceae</taxon>
        <taxon>Arabideae</taxon>
        <taxon>Arabis</taxon>
    </lineage>
</organism>
<evidence type="ECO:0000313" key="2">
    <source>
        <dbReference type="Proteomes" id="UP000489600"/>
    </source>
</evidence>
<proteinExistence type="predicted"/>
<accession>A0A565BGL8</accession>
<sequence>MERSFPFLTVTSSFLIWYNGVRKKTTVRHEQVQVLLVAIAGTELKQFFHLPCYLLFLEALPLPFFLSSVTQSRLQAQLHGQGDAEDQDDLDSIRFFSNYQILLQEQSREYGFIGHMMVVHSGHLNLLVDFPYGASPRPPEDQISVLHSSTTLQFSS</sequence>